<sequence length="56" mass="6072">MGLKAWNRTTCPGIWKTSSGSEPDSAGSRGTHDPGCRGGYPHTRRREIPAAKPNYT</sequence>
<keyword evidence="3" id="KW-1185">Reference proteome</keyword>
<protein>
    <submittedName>
        <fullName evidence="2">Uncharacterized protein</fullName>
    </submittedName>
</protein>
<name>A0A1B4XEZ2_9GAMM</name>
<dbReference type="EMBL" id="AP014879">
    <property type="protein sequence ID" value="BAV33374.1"/>
    <property type="molecule type" value="Genomic_DNA"/>
</dbReference>
<dbReference type="InParanoid" id="A0A1B4XEZ2"/>
<evidence type="ECO:0000313" key="3">
    <source>
        <dbReference type="Proteomes" id="UP000243180"/>
    </source>
</evidence>
<dbReference type="Proteomes" id="UP000243180">
    <property type="component" value="Chromosome"/>
</dbReference>
<evidence type="ECO:0000313" key="2">
    <source>
        <dbReference type="EMBL" id="BAV33374.1"/>
    </source>
</evidence>
<reference evidence="2 3" key="1">
    <citation type="submission" date="2015-05" db="EMBL/GenBank/DDBJ databases">
        <title>Complete genome sequence of a sulfur-oxidizing gammaproteobacterium strain HA5.</title>
        <authorList>
            <person name="Miura A."/>
            <person name="Kojima H."/>
            <person name="Fukui M."/>
        </authorList>
    </citation>
    <scope>NUCLEOTIDE SEQUENCE [LARGE SCALE GENOMIC DNA]</scope>
    <source>
        <strain evidence="2 3">HA5</strain>
    </source>
</reference>
<dbReference type="KEGG" id="slim:SCL_1059"/>
<gene>
    <name evidence="2" type="ORF">SCL_1059</name>
</gene>
<feature type="region of interest" description="Disordered" evidence="1">
    <location>
        <begin position="1"/>
        <end position="56"/>
    </location>
</feature>
<accession>A0A1B4XEZ2</accession>
<proteinExistence type="predicted"/>
<dbReference type="AlphaFoldDB" id="A0A1B4XEZ2"/>
<evidence type="ECO:0000256" key="1">
    <source>
        <dbReference type="SAM" id="MobiDB-lite"/>
    </source>
</evidence>
<organism evidence="2 3">
    <name type="scientific">Sulfuricaulis limicola</name>
    <dbReference type="NCBI Taxonomy" id="1620215"/>
    <lineage>
        <taxon>Bacteria</taxon>
        <taxon>Pseudomonadati</taxon>
        <taxon>Pseudomonadota</taxon>
        <taxon>Gammaproteobacteria</taxon>
        <taxon>Acidiferrobacterales</taxon>
        <taxon>Acidiferrobacteraceae</taxon>
        <taxon>Sulfuricaulis</taxon>
    </lineage>
</organism>